<organism evidence="2 3">
    <name type="scientific">Desulfonema magnum</name>
    <dbReference type="NCBI Taxonomy" id="45655"/>
    <lineage>
        <taxon>Bacteria</taxon>
        <taxon>Pseudomonadati</taxon>
        <taxon>Thermodesulfobacteriota</taxon>
        <taxon>Desulfobacteria</taxon>
        <taxon>Desulfobacterales</taxon>
        <taxon>Desulfococcaceae</taxon>
        <taxon>Desulfonema</taxon>
    </lineage>
</organism>
<dbReference type="EMBL" id="CP061800">
    <property type="protein sequence ID" value="QTA90512.1"/>
    <property type="molecule type" value="Genomic_DNA"/>
</dbReference>
<dbReference type="SMART" id="SM00065">
    <property type="entry name" value="GAF"/>
    <property type="match status" value="1"/>
</dbReference>
<dbReference type="Proteomes" id="UP000663722">
    <property type="component" value="Chromosome"/>
</dbReference>
<dbReference type="InterPro" id="IPR003018">
    <property type="entry name" value="GAF"/>
</dbReference>
<gene>
    <name evidence="2" type="ORF">dnm_065730</name>
</gene>
<accession>A0A975BSA1</accession>
<dbReference type="KEGG" id="dmm:dnm_065730"/>
<dbReference type="InterPro" id="IPR029016">
    <property type="entry name" value="GAF-like_dom_sf"/>
</dbReference>
<feature type="domain" description="GAF" evidence="1">
    <location>
        <begin position="24"/>
        <end position="169"/>
    </location>
</feature>
<protein>
    <submittedName>
        <fullName evidence="2">GAF domain-containing protein</fullName>
    </submittedName>
</protein>
<dbReference type="Gene3D" id="3.30.450.40">
    <property type="match status" value="1"/>
</dbReference>
<name>A0A975BSA1_9BACT</name>
<dbReference type="AlphaFoldDB" id="A0A975BSA1"/>
<dbReference type="Pfam" id="PF13185">
    <property type="entry name" value="GAF_2"/>
    <property type="match status" value="1"/>
</dbReference>
<evidence type="ECO:0000313" key="2">
    <source>
        <dbReference type="EMBL" id="QTA90512.1"/>
    </source>
</evidence>
<dbReference type="RefSeq" id="WP_207678686.1">
    <property type="nucleotide sequence ID" value="NZ_CP061800.1"/>
</dbReference>
<reference evidence="2" key="1">
    <citation type="journal article" date="2021" name="Microb. Physiol.">
        <title>Proteogenomic Insights into the Physiology of Marine, Sulfate-Reducing, Filamentous Desulfonema limicola and Desulfonema magnum.</title>
        <authorList>
            <person name="Schnaars V."/>
            <person name="Wohlbrand L."/>
            <person name="Scheve S."/>
            <person name="Hinrichs C."/>
            <person name="Reinhardt R."/>
            <person name="Rabus R."/>
        </authorList>
    </citation>
    <scope>NUCLEOTIDE SEQUENCE</scope>
    <source>
        <strain evidence="2">4be13</strain>
    </source>
</reference>
<evidence type="ECO:0000259" key="1">
    <source>
        <dbReference type="SMART" id="SM00065"/>
    </source>
</evidence>
<keyword evidence="3" id="KW-1185">Reference proteome</keyword>
<proteinExistence type="predicted"/>
<evidence type="ECO:0000313" key="3">
    <source>
        <dbReference type="Proteomes" id="UP000663722"/>
    </source>
</evidence>
<dbReference type="SUPFAM" id="SSF55781">
    <property type="entry name" value="GAF domain-like"/>
    <property type="match status" value="1"/>
</dbReference>
<sequence>MDIKDKIDIDVFKVVINAVTESDDLETMTAQLTQLLVGALEIKGCTIFVLNPETEALESLASFGLSMKYLNKGPVLLKKSIDTKLRKEPIIISDIEKSDRLQYPQNAKQEGIKGIVSLPINYYGRMIGVLRLYHHDVWDISERDIDSLQILAGNIGMAITYTRILNALQSVMDSVNDIHTVWLYPKKG</sequence>